<evidence type="ECO:0000313" key="2">
    <source>
        <dbReference type="Proteomes" id="UP000184330"/>
    </source>
</evidence>
<protein>
    <submittedName>
        <fullName evidence="1">Uncharacterized protein</fullName>
    </submittedName>
</protein>
<keyword evidence="2" id="KW-1185">Reference proteome</keyword>
<reference evidence="1 2" key="1">
    <citation type="submission" date="2016-03" db="EMBL/GenBank/DDBJ databases">
        <authorList>
            <person name="Ploux O."/>
        </authorList>
    </citation>
    <scope>NUCLEOTIDE SEQUENCE [LARGE SCALE GENOMIC DNA]</scope>
    <source>
        <strain evidence="1 2">UAMH 11012</strain>
    </source>
</reference>
<dbReference type="STRING" id="576137.A0A1L7XVZ6"/>
<accession>A0A1L7XVZ6</accession>
<dbReference type="EMBL" id="FJOG01000066">
    <property type="protein sequence ID" value="CZR69170.1"/>
    <property type="molecule type" value="Genomic_DNA"/>
</dbReference>
<gene>
    <name evidence="1" type="ORF">PAC_19070</name>
</gene>
<proteinExistence type="predicted"/>
<sequence>MLTERTLQLDAEEEASGEPSIWRDVYKLMWCPGPPCNLGPYCWPDPIGKKHYRLRTHHFKSLIRHIEQGHKLKTPDDMPEEIPSTPAYTMQPKLAMIIPLDVPGCLDEQVEEYCTWQQSRVKKLALKLEYQKACDLMIDNGMDLGLIRRDPDLKYLIEKKIKRGVAEYIVGDIDEWVKEYKRARTE</sequence>
<organism evidence="1 2">
    <name type="scientific">Phialocephala subalpina</name>
    <dbReference type="NCBI Taxonomy" id="576137"/>
    <lineage>
        <taxon>Eukaryota</taxon>
        <taxon>Fungi</taxon>
        <taxon>Dikarya</taxon>
        <taxon>Ascomycota</taxon>
        <taxon>Pezizomycotina</taxon>
        <taxon>Leotiomycetes</taxon>
        <taxon>Helotiales</taxon>
        <taxon>Mollisiaceae</taxon>
        <taxon>Phialocephala</taxon>
        <taxon>Phialocephala fortinii species complex</taxon>
    </lineage>
</organism>
<dbReference type="AlphaFoldDB" id="A0A1L7XVZ6"/>
<dbReference type="OrthoDB" id="4232626at2759"/>
<name>A0A1L7XVZ6_9HELO</name>
<dbReference type="Proteomes" id="UP000184330">
    <property type="component" value="Unassembled WGS sequence"/>
</dbReference>
<evidence type="ECO:0000313" key="1">
    <source>
        <dbReference type="EMBL" id="CZR69170.1"/>
    </source>
</evidence>